<evidence type="ECO:0000313" key="1">
    <source>
        <dbReference type="EMBL" id="TKR87328.1"/>
    </source>
</evidence>
<dbReference type="AlphaFoldDB" id="A0A4U5NUZ6"/>
<reference evidence="1 2" key="1">
    <citation type="journal article" date="2015" name="Genome Biol.">
        <title>Comparative genomics of Steinernema reveals deeply conserved gene regulatory networks.</title>
        <authorList>
            <person name="Dillman A.R."/>
            <person name="Macchietto M."/>
            <person name="Porter C.F."/>
            <person name="Rogers A."/>
            <person name="Williams B."/>
            <person name="Antoshechkin I."/>
            <person name="Lee M.M."/>
            <person name="Goodwin Z."/>
            <person name="Lu X."/>
            <person name="Lewis E.E."/>
            <person name="Goodrich-Blair H."/>
            <person name="Stock S.P."/>
            <person name="Adams B.J."/>
            <person name="Sternberg P.W."/>
            <person name="Mortazavi A."/>
        </authorList>
    </citation>
    <scope>NUCLEOTIDE SEQUENCE [LARGE SCALE GENOMIC DNA]</scope>
    <source>
        <strain evidence="1 2">ALL</strain>
    </source>
</reference>
<reference evidence="1 2" key="2">
    <citation type="journal article" date="2019" name="G3 (Bethesda)">
        <title>Hybrid Assembly of the Genome of the Entomopathogenic Nematode Steinernema carpocapsae Identifies the X-Chromosome.</title>
        <authorList>
            <person name="Serra L."/>
            <person name="Macchietto M."/>
            <person name="Macias-Munoz A."/>
            <person name="McGill C.J."/>
            <person name="Rodriguez I.M."/>
            <person name="Rodriguez B."/>
            <person name="Murad R."/>
            <person name="Mortazavi A."/>
        </authorList>
    </citation>
    <scope>NUCLEOTIDE SEQUENCE [LARGE SCALE GENOMIC DNA]</scope>
    <source>
        <strain evidence="1 2">ALL</strain>
    </source>
</reference>
<name>A0A4U5NUZ6_STECR</name>
<dbReference type="Proteomes" id="UP000298663">
    <property type="component" value="Unassembled WGS sequence"/>
</dbReference>
<protein>
    <submittedName>
        <fullName evidence="1">Uncharacterized protein</fullName>
    </submittedName>
</protein>
<gene>
    <name evidence="1" type="ORF">L596_011741</name>
</gene>
<accession>A0A4U5NUZ6</accession>
<keyword evidence="2" id="KW-1185">Reference proteome</keyword>
<comment type="caution">
    <text evidence="1">The sequence shown here is derived from an EMBL/GenBank/DDBJ whole genome shotgun (WGS) entry which is preliminary data.</text>
</comment>
<proteinExistence type="predicted"/>
<organism evidence="1 2">
    <name type="scientific">Steinernema carpocapsae</name>
    <name type="common">Entomopathogenic nematode</name>
    <dbReference type="NCBI Taxonomy" id="34508"/>
    <lineage>
        <taxon>Eukaryota</taxon>
        <taxon>Metazoa</taxon>
        <taxon>Ecdysozoa</taxon>
        <taxon>Nematoda</taxon>
        <taxon>Chromadorea</taxon>
        <taxon>Rhabditida</taxon>
        <taxon>Tylenchina</taxon>
        <taxon>Panagrolaimomorpha</taxon>
        <taxon>Strongyloidoidea</taxon>
        <taxon>Steinernematidae</taxon>
        <taxon>Steinernema</taxon>
    </lineage>
</organism>
<dbReference type="EMBL" id="AZBU02000003">
    <property type="protein sequence ID" value="TKR87328.1"/>
    <property type="molecule type" value="Genomic_DNA"/>
</dbReference>
<evidence type="ECO:0000313" key="2">
    <source>
        <dbReference type="Proteomes" id="UP000298663"/>
    </source>
</evidence>
<sequence length="138" mass="14857">MWTHLFRRAAPYGDTKTATSEEACLNIVSRYWESPGLEFSPLKVKPKRSGISESDSITAKRVACARLKARLVASTLPTAACLILSLISSPSPLCFSTTRAFILTKAAPVLPPLSFNSAKASLLISSPLTLLTSCGWQT</sequence>